<dbReference type="Pfam" id="PF21848">
    <property type="entry name" value="DUF6907"/>
    <property type="match status" value="1"/>
</dbReference>
<dbReference type="RefSeq" id="WP_281900517.1">
    <property type="nucleotide sequence ID" value="NZ_BSDI01000032.1"/>
</dbReference>
<evidence type="ECO:0000313" key="1">
    <source>
        <dbReference type="EMBL" id="GLI00297.1"/>
    </source>
</evidence>
<dbReference type="EMBL" id="BSDI01000032">
    <property type="protein sequence ID" value="GLI00297.1"/>
    <property type="molecule type" value="Genomic_DNA"/>
</dbReference>
<comment type="caution">
    <text evidence="1">The sequence shown here is derived from an EMBL/GenBank/DDBJ whole genome shotgun (WGS) entry which is preliminary data.</text>
</comment>
<dbReference type="Proteomes" id="UP001144280">
    <property type="component" value="Unassembled WGS sequence"/>
</dbReference>
<reference evidence="1" key="1">
    <citation type="submission" date="2022-12" db="EMBL/GenBank/DDBJ databases">
        <title>New Phytohabitans aurantiacus sp. RD004123 nov., an actinomycete isolated from soil.</title>
        <authorList>
            <person name="Triningsih D.W."/>
            <person name="Harunari E."/>
            <person name="Igarashi Y."/>
        </authorList>
    </citation>
    <scope>NUCLEOTIDE SEQUENCE</scope>
    <source>
        <strain evidence="1">RD004123</strain>
    </source>
</reference>
<name>A0ABQ5R340_9ACTN</name>
<keyword evidence="2" id="KW-1185">Reference proteome</keyword>
<protein>
    <submittedName>
        <fullName evidence="1">Uncharacterized protein</fullName>
    </submittedName>
</protein>
<sequence>MEKVSNLGQSERARQDDLVEAAVRALISGHGLKLDRGQVDQLLSMWAHVDELTAESRERVLGVFGGPRLTTDIPCPDWCVRDHGKVYEDYTRECVSETAFVPTTNNDGQADDGALYVEAYQAIDLESQTVRPKLVSVGDTWVTPSTARRLADLIVRAADVAEGHTS</sequence>
<evidence type="ECO:0000313" key="2">
    <source>
        <dbReference type="Proteomes" id="UP001144280"/>
    </source>
</evidence>
<dbReference type="InterPro" id="IPR054202">
    <property type="entry name" value="DUF6907"/>
</dbReference>
<proteinExistence type="predicted"/>
<organism evidence="1 2">
    <name type="scientific">Phytohabitans aurantiacus</name>
    <dbReference type="NCBI Taxonomy" id="3016789"/>
    <lineage>
        <taxon>Bacteria</taxon>
        <taxon>Bacillati</taxon>
        <taxon>Actinomycetota</taxon>
        <taxon>Actinomycetes</taxon>
        <taxon>Micromonosporales</taxon>
        <taxon>Micromonosporaceae</taxon>
    </lineage>
</organism>
<accession>A0ABQ5R340</accession>
<gene>
    <name evidence="1" type="ORF">Pa4123_55730</name>
</gene>